<protein>
    <submittedName>
        <fullName evidence="1">Uncharacterized protein</fullName>
    </submittedName>
</protein>
<evidence type="ECO:0000313" key="2">
    <source>
        <dbReference type="Proteomes" id="UP000030748"/>
    </source>
</evidence>
<name>A0A022RKU3_ERYGU</name>
<organism evidence="1 2">
    <name type="scientific">Erythranthe guttata</name>
    <name type="common">Yellow monkey flower</name>
    <name type="synonym">Mimulus guttatus</name>
    <dbReference type="NCBI Taxonomy" id="4155"/>
    <lineage>
        <taxon>Eukaryota</taxon>
        <taxon>Viridiplantae</taxon>
        <taxon>Streptophyta</taxon>
        <taxon>Embryophyta</taxon>
        <taxon>Tracheophyta</taxon>
        <taxon>Spermatophyta</taxon>
        <taxon>Magnoliopsida</taxon>
        <taxon>eudicotyledons</taxon>
        <taxon>Gunneridae</taxon>
        <taxon>Pentapetalae</taxon>
        <taxon>asterids</taxon>
        <taxon>lamiids</taxon>
        <taxon>Lamiales</taxon>
        <taxon>Phrymaceae</taxon>
        <taxon>Erythranthe</taxon>
    </lineage>
</organism>
<accession>A0A022RKU3</accession>
<dbReference type="AlphaFoldDB" id="A0A022RKU3"/>
<dbReference type="Proteomes" id="UP000030748">
    <property type="component" value="Unassembled WGS sequence"/>
</dbReference>
<sequence>MQIKKSVSLIFARTPSVCKRTPLAEVINTLRELYYHFNSNENTAVQSIDEFNHKIDILSQTSQNYELHIRVETEAL</sequence>
<evidence type="ECO:0000313" key="1">
    <source>
        <dbReference type="EMBL" id="EYU40624.1"/>
    </source>
</evidence>
<dbReference type="EMBL" id="KI630394">
    <property type="protein sequence ID" value="EYU40624.1"/>
    <property type="molecule type" value="Genomic_DNA"/>
</dbReference>
<proteinExistence type="predicted"/>
<reference evidence="1 2" key="1">
    <citation type="journal article" date="2013" name="Proc. Natl. Acad. Sci. U.S.A.">
        <title>Fine-scale variation in meiotic recombination in Mimulus inferred from population shotgun sequencing.</title>
        <authorList>
            <person name="Hellsten U."/>
            <person name="Wright K.M."/>
            <person name="Jenkins J."/>
            <person name="Shu S."/>
            <person name="Yuan Y."/>
            <person name="Wessler S.R."/>
            <person name="Schmutz J."/>
            <person name="Willis J.H."/>
            <person name="Rokhsar D.S."/>
        </authorList>
    </citation>
    <scope>NUCLEOTIDE SEQUENCE [LARGE SCALE GENOMIC DNA]</scope>
    <source>
        <strain evidence="2">cv. DUN x IM62</strain>
    </source>
</reference>
<gene>
    <name evidence="1" type="ORF">MIMGU_mgv1a017426mg</name>
</gene>
<keyword evidence="2" id="KW-1185">Reference proteome</keyword>